<dbReference type="PROSITE" id="PS52016">
    <property type="entry name" value="TONB_DEPENDENT_REC_3"/>
    <property type="match status" value="1"/>
</dbReference>
<dbReference type="SUPFAM" id="SSF56935">
    <property type="entry name" value="Porins"/>
    <property type="match status" value="1"/>
</dbReference>
<keyword evidence="4 7" id="KW-0812">Transmembrane</keyword>
<protein>
    <submittedName>
        <fullName evidence="9">SusC/RagA family protein</fullName>
    </submittedName>
</protein>
<dbReference type="InterPro" id="IPR012910">
    <property type="entry name" value="Plug_dom"/>
</dbReference>
<sequence length="1196" mass="132572">MNKRILIHLIHMTKLFLYAFAIQALSMSFLWASEVKSQVKSLEEVNVRVGFEAAGLKEVFSGIETASNFNFVYTNKEIKDAGLITISEENRSLYDLLVDIAAQTQLQFKQVNQNIHVKRAAKEAPTSHKVSMADVTITGTVLDPDGVPLPGVTITVEGTTRGTVTDIDGKYSITVPDDSSLRFSFIGFTSQVVAVGNTTKIDVTMEEDAQALQEVVVVGYGTQKVTNLTGAVDVVDGQMLKDRPSPSVSQLLQGTSPGLTFGVDGDGFQPGANMNIQIRGMGSVNGGEPYVIIDGIPGDMNRLNPNDIESISVLKDAAASAIYGARAPYGVIVITTKRGKGKLQASYSGSVAVTSPQNLPQMLNSYTHAKAINEAGVAGAGGRFFPDRTIDNIIAYQAGDYDFLRANANFPADAEYFETTPNPNNLNQWGFNQFGNANRDWFDEYFGNGFIQKHDLSLSGGTEKTSYYFSAGLYGQSGSLNYGTDTFDRYNIMGKITTYITDNWEFTYQPRFSKTVREIPNMDKQGSYDLIFHQIARTMPTNAMYDGFGNVMIQSKIPWVNDAGTDVTETIENWHNFATDLRPVEGWTIHADFAMRNIDQLYRSKELTVYDHQVDGTVVASGNTVPSSVATTHYSNLYWTTNIFSSYEGTLGDGHNFKILAGTQFERFQDRSLNGTRTNILVPEVPSLNTADGDIQMTEGLQTISTQGYFGRFNYNFREKYLVEINGRYDGSSRFREGNRWGFFPSFSLGWNIDKEAFWQPISHTVNTLKLRGSWGELGNQQVTPYQDIALIPLSGNALDWIFTANGSRPIGYADVPPLVSPDLTWETARTIDIGADMSFLDKRLKVVFDWFERTTFDMIGPSQPLPGVLGYYDNIDNTTVTVPRSNNATLRSRGWESTITWNQSLPSGLTYSVGFNIFDSKAVVTEYLNPDGVLSTWYEGKEQGEIWGYTTDGLYQTQEQIDAYTSQVDLSDVTGLEWNTGDVKYVDTNGDGKVDNGTNTLDDHGDLSIIGNSTPHFQFGLNLNAAYKGFDLSMILRGVGKRDLWFGSGENIFWGFRTGNQSSLFPEHLDYFRDQVGDAYTGLYEGEANFNQEAYFPRPYLNNAQNNKNRLTSTRYLQNGAYLRIQNIQLGYTLPASVMDKLHVSNFRVYVSGENLFTFSSLPSGIDPVAVGGSWGVGKTYGADRIMSLGLQVSY</sequence>
<keyword evidence="3 7" id="KW-1134">Transmembrane beta strand</keyword>
<dbReference type="NCBIfam" id="TIGR04056">
    <property type="entry name" value="OMP_RagA_SusC"/>
    <property type="match status" value="1"/>
</dbReference>
<dbReference type="InterPro" id="IPR037066">
    <property type="entry name" value="Plug_dom_sf"/>
</dbReference>
<feature type="domain" description="TonB-dependent receptor plug" evidence="8">
    <location>
        <begin position="226"/>
        <end position="331"/>
    </location>
</feature>
<dbReference type="SUPFAM" id="SSF49464">
    <property type="entry name" value="Carboxypeptidase regulatory domain-like"/>
    <property type="match status" value="1"/>
</dbReference>
<evidence type="ECO:0000256" key="2">
    <source>
        <dbReference type="ARBA" id="ARBA00022448"/>
    </source>
</evidence>
<keyword evidence="10" id="KW-1185">Reference proteome</keyword>
<dbReference type="AlphaFoldDB" id="A0A2Z4IIC8"/>
<evidence type="ECO:0000256" key="1">
    <source>
        <dbReference type="ARBA" id="ARBA00004571"/>
    </source>
</evidence>
<gene>
    <name evidence="9" type="ORF">DN752_12510</name>
</gene>
<dbReference type="GO" id="GO:0009279">
    <property type="term" value="C:cell outer membrane"/>
    <property type="evidence" value="ECO:0007669"/>
    <property type="project" value="UniProtKB-SubCell"/>
</dbReference>
<reference evidence="9 10" key="1">
    <citation type="submission" date="2018-06" db="EMBL/GenBank/DDBJ databases">
        <title>Echinicola strongylocentroti sp. nov., isolated from a sea urchin Strongylocentrotus intermedius.</title>
        <authorList>
            <person name="Bae S.S."/>
        </authorList>
    </citation>
    <scope>NUCLEOTIDE SEQUENCE [LARGE SCALE GENOMIC DNA]</scope>
    <source>
        <strain evidence="9 10">MEBiC08714</strain>
    </source>
</reference>
<dbReference type="KEGG" id="est:DN752_12510"/>
<proteinExistence type="inferred from homology"/>
<keyword evidence="6 7" id="KW-0998">Cell outer membrane</keyword>
<dbReference type="EMBL" id="CP030041">
    <property type="protein sequence ID" value="AWW30882.1"/>
    <property type="molecule type" value="Genomic_DNA"/>
</dbReference>
<keyword evidence="5 7" id="KW-0472">Membrane</keyword>
<name>A0A2Z4IIC8_9BACT</name>
<dbReference type="FunFam" id="2.60.40.1120:FF:000003">
    <property type="entry name" value="Outer membrane protein Omp121"/>
    <property type="match status" value="1"/>
</dbReference>
<dbReference type="InterPro" id="IPR036942">
    <property type="entry name" value="Beta-barrel_TonB_sf"/>
</dbReference>
<dbReference type="InterPro" id="IPR023996">
    <property type="entry name" value="TonB-dep_OMP_SusC/RagA"/>
</dbReference>
<comment type="subcellular location">
    <subcellularLocation>
        <location evidence="1 7">Cell outer membrane</location>
        <topology evidence="1 7">Multi-pass membrane protein</topology>
    </subcellularLocation>
</comment>
<dbReference type="NCBIfam" id="TIGR04057">
    <property type="entry name" value="SusC_RagA_signa"/>
    <property type="match status" value="1"/>
</dbReference>
<accession>A0A2Z4IIC8</accession>
<dbReference type="Pfam" id="PF07715">
    <property type="entry name" value="Plug"/>
    <property type="match status" value="1"/>
</dbReference>
<organism evidence="9 10">
    <name type="scientific">Echinicola strongylocentroti</name>
    <dbReference type="NCBI Taxonomy" id="1795355"/>
    <lineage>
        <taxon>Bacteria</taxon>
        <taxon>Pseudomonadati</taxon>
        <taxon>Bacteroidota</taxon>
        <taxon>Cytophagia</taxon>
        <taxon>Cytophagales</taxon>
        <taxon>Cyclobacteriaceae</taxon>
        <taxon>Echinicola</taxon>
    </lineage>
</organism>
<dbReference type="OrthoDB" id="9768177at2"/>
<dbReference type="Gene3D" id="2.170.130.10">
    <property type="entry name" value="TonB-dependent receptor, plug domain"/>
    <property type="match status" value="1"/>
</dbReference>
<dbReference type="InterPro" id="IPR008969">
    <property type="entry name" value="CarboxyPept-like_regulatory"/>
</dbReference>
<dbReference type="Gene3D" id="2.40.170.20">
    <property type="entry name" value="TonB-dependent receptor, beta-barrel domain"/>
    <property type="match status" value="1"/>
</dbReference>
<evidence type="ECO:0000256" key="3">
    <source>
        <dbReference type="ARBA" id="ARBA00022452"/>
    </source>
</evidence>
<dbReference type="InterPro" id="IPR023997">
    <property type="entry name" value="TonB-dep_OMP_SusC/RagA_CS"/>
</dbReference>
<dbReference type="Proteomes" id="UP000248688">
    <property type="component" value="Chromosome"/>
</dbReference>
<evidence type="ECO:0000313" key="10">
    <source>
        <dbReference type="Proteomes" id="UP000248688"/>
    </source>
</evidence>
<evidence type="ECO:0000256" key="4">
    <source>
        <dbReference type="ARBA" id="ARBA00022692"/>
    </source>
</evidence>
<dbReference type="Gene3D" id="2.60.40.1120">
    <property type="entry name" value="Carboxypeptidase-like, regulatory domain"/>
    <property type="match status" value="1"/>
</dbReference>
<evidence type="ECO:0000256" key="7">
    <source>
        <dbReference type="PROSITE-ProRule" id="PRU01360"/>
    </source>
</evidence>
<keyword evidence="2 7" id="KW-0813">Transport</keyword>
<evidence type="ECO:0000256" key="5">
    <source>
        <dbReference type="ARBA" id="ARBA00023136"/>
    </source>
</evidence>
<dbReference type="Pfam" id="PF13715">
    <property type="entry name" value="CarbopepD_reg_2"/>
    <property type="match status" value="1"/>
</dbReference>
<dbReference type="InterPro" id="IPR039426">
    <property type="entry name" value="TonB-dep_rcpt-like"/>
</dbReference>
<evidence type="ECO:0000256" key="6">
    <source>
        <dbReference type="ARBA" id="ARBA00023237"/>
    </source>
</evidence>
<evidence type="ECO:0000313" key="9">
    <source>
        <dbReference type="EMBL" id="AWW30882.1"/>
    </source>
</evidence>
<evidence type="ECO:0000259" key="8">
    <source>
        <dbReference type="Pfam" id="PF07715"/>
    </source>
</evidence>
<comment type="similarity">
    <text evidence="7">Belongs to the TonB-dependent receptor family.</text>
</comment>